<sequence>MNRSLSPVHLHVSRKAPVHVHVSTSPVLDKKASSRRMRASDWVKASTSKGPWIPPPGRTTRQISTSGGATRMSWEGPTHRLDIEPGYNADGTCLHVSDLNSGANGSTDIILEPAESNGTHTKLDSLRAEVSSLKNEMERQKNLRELDERELEIRAQSRLNSRGGGGGGKRMRSTSPVSKLLAESYDAEQVNTNRESLMQTLTETELDLNSVNRQIDLLKETLRLLIRDKSLSPSRAREATDQTCVLQERLSELLLSLKTAKHLIRSQQTKESKIKHYTEEIESLLKKLTESEASVQSFRRELQDKESLTIHSQQLHEHLNEKEKELTELTMKIKSLEETLSQNEFEYAKLKSEFQTMKRKADLDKDTLKRSNKQQKDKVLKTEKSIEALNTQVDCLISELDLERSKSSRTSREKAQMESDLGCLKNQIKDVEKSFSAVSAKLSQRNREYGALQIENDQNKATVVSLESRLQTQENQLLSAQNTLSDAQGTIAQYETLLRDYKTQLDKHEQELHQKEQEIERLQHESYIDMEKSKIAYQKQLSEMEPIADELKAATIKLQDSKERLAQYEQATADQTRMIADLRIKSSSVDNLKEKLQDKKSEVKTAAVKIELLEKKLADSDKQNKDLLLITSKKEELIQQLQFKEEQYIEEIASLNRQLDSSRSDARRQIEDMKNRNESKERSQLARIADLEAQVGRVNAQLSQMQKTKDEVERKSQSKVRELQERLDQSQATRKSLESYVNFLKSSYSSIFNDTSSPVWKSPLTH</sequence>
<dbReference type="KEGG" id="aqu:100637208"/>
<evidence type="ECO:0000256" key="2">
    <source>
        <dbReference type="ARBA" id="ARBA00009316"/>
    </source>
</evidence>
<feature type="coiled-coil region" evidence="6">
    <location>
        <begin position="267"/>
        <end position="525"/>
    </location>
</feature>
<dbReference type="PANTHER" id="PTHR23162">
    <property type="entry name" value="OUTER DENSE FIBER OF SPERM TAILS 2"/>
    <property type="match status" value="1"/>
</dbReference>
<comment type="subcellular location">
    <subcellularLocation>
        <location evidence="1">Cytoplasm</location>
        <location evidence="1">Cytoskeleton</location>
        <location evidence="1">Microtubule organizing center</location>
        <location evidence="1">Centrosome</location>
    </subcellularLocation>
</comment>
<evidence type="ECO:0000256" key="4">
    <source>
        <dbReference type="ARBA" id="ARBA00023054"/>
    </source>
</evidence>
<evidence type="ECO:0000256" key="6">
    <source>
        <dbReference type="SAM" id="Coils"/>
    </source>
</evidence>
<reference evidence="8" key="2">
    <citation type="submission" date="2017-05" db="UniProtKB">
        <authorList>
            <consortium name="EnsemblMetazoa"/>
        </authorList>
    </citation>
    <scope>IDENTIFICATION</scope>
</reference>
<feature type="coiled-coil region" evidence="6">
    <location>
        <begin position="123"/>
        <end position="150"/>
    </location>
</feature>
<dbReference type="Proteomes" id="UP000007879">
    <property type="component" value="Unassembled WGS sequence"/>
</dbReference>
<evidence type="ECO:0000256" key="5">
    <source>
        <dbReference type="ARBA" id="ARBA00023212"/>
    </source>
</evidence>
<dbReference type="STRING" id="400682.A0A1X7UWQ5"/>
<protein>
    <recommendedName>
        <fullName evidence="10">Outer dense fiber protein 2</fullName>
    </recommendedName>
</protein>
<proteinExistence type="inferred from homology"/>
<name>A0A1X7UWQ5_AMPQE</name>
<feature type="coiled-coil region" evidence="6">
    <location>
        <begin position="187"/>
        <end position="228"/>
    </location>
</feature>
<dbReference type="GO" id="GO:1902017">
    <property type="term" value="P:regulation of cilium assembly"/>
    <property type="evidence" value="ECO:0007669"/>
    <property type="project" value="TreeGrafter"/>
</dbReference>
<dbReference type="InterPro" id="IPR026099">
    <property type="entry name" value="Odf2-rel"/>
</dbReference>
<dbReference type="FunCoup" id="A0A1X7UWQ5">
    <property type="interactions" value="156"/>
</dbReference>
<dbReference type="GO" id="GO:0005813">
    <property type="term" value="C:centrosome"/>
    <property type="evidence" value="ECO:0007669"/>
    <property type="project" value="UniProtKB-SubCell"/>
</dbReference>
<comment type="similarity">
    <text evidence="2">Belongs to the ODF2 family.</text>
</comment>
<feature type="region of interest" description="Disordered" evidence="7">
    <location>
        <begin position="702"/>
        <end position="733"/>
    </location>
</feature>
<evidence type="ECO:0008006" key="10">
    <source>
        <dbReference type="Google" id="ProtNLM"/>
    </source>
</evidence>
<dbReference type="eggNOG" id="ENOG502QUXQ">
    <property type="taxonomic scope" value="Eukaryota"/>
</dbReference>
<dbReference type="AlphaFoldDB" id="A0A1X7UWQ5"/>
<feature type="region of interest" description="Disordered" evidence="7">
    <location>
        <begin position="1"/>
        <end position="71"/>
    </location>
</feature>
<dbReference type="EnsemblMetazoa" id="Aqu2.1.31807_001">
    <property type="protein sequence ID" value="Aqu2.1.31807_001"/>
    <property type="gene ID" value="Aqu2.1.31807"/>
</dbReference>
<gene>
    <name evidence="8" type="primary">100637208</name>
</gene>
<keyword evidence="4 6" id="KW-0175">Coiled coil</keyword>
<evidence type="ECO:0000256" key="3">
    <source>
        <dbReference type="ARBA" id="ARBA00022490"/>
    </source>
</evidence>
<reference evidence="9" key="1">
    <citation type="journal article" date="2010" name="Nature">
        <title>The Amphimedon queenslandica genome and the evolution of animal complexity.</title>
        <authorList>
            <person name="Srivastava M."/>
            <person name="Simakov O."/>
            <person name="Chapman J."/>
            <person name="Fahey B."/>
            <person name="Gauthier M.E."/>
            <person name="Mitros T."/>
            <person name="Richards G.S."/>
            <person name="Conaco C."/>
            <person name="Dacre M."/>
            <person name="Hellsten U."/>
            <person name="Larroux C."/>
            <person name="Putnam N.H."/>
            <person name="Stanke M."/>
            <person name="Adamska M."/>
            <person name="Darling A."/>
            <person name="Degnan S.M."/>
            <person name="Oakley T.H."/>
            <person name="Plachetzki D.C."/>
            <person name="Zhai Y."/>
            <person name="Adamski M."/>
            <person name="Calcino A."/>
            <person name="Cummins S.F."/>
            <person name="Goodstein D.M."/>
            <person name="Harris C."/>
            <person name="Jackson D.J."/>
            <person name="Leys S.P."/>
            <person name="Shu S."/>
            <person name="Woodcroft B.J."/>
            <person name="Vervoort M."/>
            <person name="Kosik K.S."/>
            <person name="Manning G."/>
            <person name="Degnan B.M."/>
            <person name="Rokhsar D.S."/>
        </authorList>
    </citation>
    <scope>NUCLEOTIDE SEQUENCE [LARGE SCALE GENOMIC DNA]</scope>
</reference>
<keyword evidence="9" id="KW-1185">Reference proteome</keyword>
<dbReference type="PANTHER" id="PTHR23162:SF10">
    <property type="entry name" value="FI13205P"/>
    <property type="match status" value="1"/>
</dbReference>
<dbReference type="OrthoDB" id="413404at2759"/>
<evidence type="ECO:0000313" key="8">
    <source>
        <dbReference type="EnsemblMetazoa" id="Aqu2.1.31807_001"/>
    </source>
</evidence>
<evidence type="ECO:0000256" key="1">
    <source>
        <dbReference type="ARBA" id="ARBA00004300"/>
    </source>
</evidence>
<feature type="compositionally biased region" description="Basic and acidic residues" evidence="7">
    <location>
        <begin position="707"/>
        <end position="728"/>
    </location>
</feature>
<organism evidence="8">
    <name type="scientific">Amphimedon queenslandica</name>
    <name type="common">Sponge</name>
    <dbReference type="NCBI Taxonomy" id="400682"/>
    <lineage>
        <taxon>Eukaryota</taxon>
        <taxon>Metazoa</taxon>
        <taxon>Porifera</taxon>
        <taxon>Demospongiae</taxon>
        <taxon>Heteroscleromorpha</taxon>
        <taxon>Haplosclerida</taxon>
        <taxon>Niphatidae</taxon>
        <taxon>Amphimedon</taxon>
    </lineage>
</organism>
<evidence type="ECO:0000256" key="7">
    <source>
        <dbReference type="SAM" id="MobiDB-lite"/>
    </source>
</evidence>
<dbReference type="Gene3D" id="1.10.287.1490">
    <property type="match status" value="1"/>
</dbReference>
<keyword evidence="3" id="KW-0963">Cytoplasm</keyword>
<evidence type="ECO:0000313" key="9">
    <source>
        <dbReference type="Proteomes" id="UP000007879"/>
    </source>
</evidence>
<dbReference type="OMA" id="HVHINDT"/>
<dbReference type="InParanoid" id="A0A1X7UWQ5"/>
<accession>A0A1X7UWQ5</accession>
<keyword evidence="5" id="KW-0206">Cytoskeleton</keyword>
<dbReference type="EnsemblMetazoa" id="XM_003386617.3">
    <property type="protein sequence ID" value="XP_003386665.2"/>
    <property type="gene ID" value="LOC100637208"/>
</dbReference>
<feature type="compositionally biased region" description="Polar residues" evidence="7">
    <location>
        <begin position="59"/>
        <end position="68"/>
    </location>
</feature>